<evidence type="ECO:0000256" key="1">
    <source>
        <dbReference type="SAM" id="SignalP"/>
    </source>
</evidence>
<dbReference type="Proteomes" id="UP001499979">
    <property type="component" value="Unassembled WGS sequence"/>
</dbReference>
<sequence length="222" mass="22980">MHRRWLTRALIALAVPALTVPAAASSATAAAYPDVPSVDAVAKIYDHLDGGTASESTSKVYGPGKNCKPGKAIKGAGARSASYSPDYTSGDPDVYVIDGEHPMVSVTAMRFPNAKAAITYLHGSDKSAKDCGGGGTGGGGGGGGSHCDSKMTKIKFALGDERWGYQFRSTCRSGGQTSSSVFNTLFVRKGQFVVYATAMSMDETAPSIPKSIDLTELALKSV</sequence>
<evidence type="ECO:0000313" key="3">
    <source>
        <dbReference type="Proteomes" id="UP001499979"/>
    </source>
</evidence>
<dbReference type="RefSeq" id="WP_343910968.1">
    <property type="nucleotide sequence ID" value="NZ_BAAAJE010000031.1"/>
</dbReference>
<gene>
    <name evidence="2" type="ORF">GCM10009606_47570</name>
</gene>
<feature type="signal peptide" evidence="1">
    <location>
        <begin position="1"/>
        <end position="24"/>
    </location>
</feature>
<feature type="chain" id="PRO_5047009402" description="Sensor domain-containing protein" evidence="1">
    <location>
        <begin position="25"/>
        <end position="222"/>
    </location>
</feature>
<comment type="caution">
    <text evidence="2">The sequence shown here is derived from an EMBL/GenBank/DDBJ whole genome shotgun (WGS) entry which is preliminary data.</text>
</comment>
<protein>
    <recommendedName>
        <fullName evidence="4">Sensor domain-containing protein</fullName>
    </recommendedName>
</protein>
<evidence type="ECO:0008006" key="4">
    <source>
        <dbReference type="Google" id="ProtNLM"/>
    </source>
</evidence>
<name>A0ABP4FC25_9ACTN</name>
<keyword evidence="3" id="KW-1185">Reference proteome</keyword>
<accession>A0ABP4FC25</accession>
<dbReference type="EMBL" id="BAAAJE010000031">
    <property type="protein sequence ID" value="GAA1164432.1"/>
    <property type="molecule type" value="Genomic_DNA"/>
</dbReference>
<organism evidence="2 3">
    <name type="scientific">Nocardioides aquiterrae</name>
    <dbReference type="NCBI Taxonomy" id="203799"/>
    <lineage>
        <taxon>Bacteria</taxon>
        <taxon>Bacillati</taxon>
        <taxon>Actinomycetota</taxon>
        <taxon>Actinomycetes</taxon>
        <taxon>Propionibacteriales</taxon>
        <taxon>Nocardioidaceae</taxon>
        <taxon>Nocardioides</taxon>
    </lineage>
</organism>
<reference evidence="3" key="1">
    <citation type="journal article" date="2019" name="Int. J. Syst. Evol. Microbiol.">
        <title>The Global Catalogue of Microorganisms (GCM) 10K type strain sequencing project: providing services to taxonomists for standard genome sequencing and annotation.</title>
        <authorList>
            <consortium name="The Broad Institute Genomics Platform"/>
            <consortium name="The Broad Institute Genome Sequencing Center for Infectious Disease"/>
            <person name="Wu L."/>
            <person name="Ma J."/>
        </authorList>
    </citation>
    <scope>NUCLEOTIDE SEQUENCE [LARGE SCALE GENOMIC DNA]</scope>
    <source>
        <strain evidence="3">JCM 11813</strain>
    </source>
</reference>
<keyword evidence="1" id="KW-0732">Signal</keyword>
<evidence type="ECO:0000313" key="2">
    <source>
        <dbReference type="EMBL" id="GAA1164432.1"/>
    </source>
</evidence>
<proteinExistence type="predicted"/>